<keyword evidence="3" id="KW-1185">Reference proteome</keyword>
<sequence>MGKFIVSEFLCEQRQELPVASADISDKSILVVGANVGLGFEASVHLAQLRPKHLLVTARDVTKCQQTIIGKDVQQRASISAIDARPLELGSFKSVVQFVNQFEEEGFQINALVANAGMQTTRYSKTVDDWETTLQVNYLSTALLSILMLPHLIETSAPQSASRLVIVSSELHYLANKLSGADRWPSILDKLDDPDYCTSSIMSDRYNLSKLLEVMFVRELSSRLPASTPVAVSAVNPGFCHSRLTRSTETNPFMRLGVATMKTLLARTTEMGSRTLVHPAVEPGEISRHGRYLSCCEPKEESDYVISTEGREISRRLWLETIEVLSKVDSRVQRIVDEHLRAR</sequence>
<dbReference type="AlphaFoldDB" id="A0A9P7E5Q3"/>
<dbReference type="SUPFAM" id="SSF51735">
    <property type="entry name" value="NAD(P)-binding Rossmann-fold domains"/>
    <property type="match status" value="1"/>
</dbReference>
<gene>
    <name evidence="2" type="ORF">BJ212DRAFT_1483289</name>
</gene>
<name>A0A9P7E5Q3_9AGAM</name>
<dbReference type="PANTHER" id="PTHR43157:SF31">
    <property type="entry name" value="PHOSPHATIDYLINOSITOL-GLYCAN BIOSYNTHESIS CLASS F PROTEIN"/>
    <property type="match status" value="1"/>
</dbReference>
<accession>A0A9P7E5Q3</accession>
<protein>
    <submittedName>
        <fullName evidence="2">NAD(P)-binding protein</fullName>
    </submittedName>
</protein>
<dbReference type="GeneID" id="64634611"/>
<dbReference type="InterPro" id="IPR002347">
    <property type="entry name" value="SDR_fam"/>
</dbReference>
<dbReference type="Proteomes" id="UP000807769">
    <property type="component" value="Unassembled WGS sequence"/>
</dbReference>
<dbReference type="RefSeq" id="XP_041190383.1">
    <property type="nucleotide sequence ID" value="XM_041340595.1"/>
</dbReference>
<reference evidence="2" key="1">
    <citation type="journal article" date="2020" name="New Phytol.">
        <title>Comparative genomics reveals dynamic genome evolution in host specialist ectomycorrhizal fungi.</title>
        <authorList>
            <person name="Lofgren L.A."/>
            <person name="Nguyen N.H."/>
            <person name="Vilgalys R."/>
            <person name="Ruytinx J."/>
            <person name="Liao H.L."/>
            <person name="Branco S."/>
            <person name="Kuo A."/>
            <person name="LaButti K."/>
            <person name="Lipzen A."/>
            <person name="Andreopoulos W."/>
            <person name="Pangilinan J."/>
            <person name="Riley R."/>
            <person name="Hundley H."/>
            <person name="Na H."/>
            <person name="Barry K."/>
            <person name="Grigoriev I.V."/>
            <person name="Stajich J.E."/>
            <person name="Kennedy P.G."/>
        </authorList>
    </citation>
    <scope>NUCLEOTIDE SEQUENCE</scope>
    <source>
        <strain evidence="2">MN1</strain>
    </source>
</reference>
<dbReference type="Gene3D" id="3.40.50.720">
    <property type="entry name" value="NAD(P)-binding Rossmann-like Domain"/>
    <property type="match status" value="1"/>
</dbReference>
<evidence type="ECO:0000313" key="3">
    <source>
        <dbReference type="Proteomes" id="UP000807769"/>
    </source>
</evidence>
<dbReference type="PANTHER" id="PTHR43157">
    <property type="entry name" value="PHOSPHATIDYLINOSITOL-GLYCAN BIOSYNTHESIS CLASS F PROTEIN-RELATED"/>
    <property type="match status" value="1"/>
</dbReference>
<evidence type="ECO:0000256" key="1">
    <source>
        <dbReference type="ARBA" id="ARBA00023002"/>
    </source>
</evidence>
<dbReference type="PRINTS" id="PR00081">
    <property type="entry name" value="GDHRDH"/>
</dbReference>
<dbReference type="InterPro" id="IPR036291">
    <property type="entry name" value="NAD(P)-bd_dom_sf"/>
</dbReference>
<dbReference type="GO" id="GO:0016491">
    <property type="term" value="F:oxidoreductase activity"/>
    <property type="evidence" value="ECO:0007669"/>
    <property type="project" value="UniProtKB-KW"/>
</dbReference>
<keyword evidence="1" id="KW-0560">Oxidoreductase</keyword>
<dbReference type="Pfam" id="PF00106">
    <property type="entry name" value="adh_short"/>
    <property type="match status" value="1"/>
</dbReference>
<dbReference type="EMBL" id="JABBWG010000027">
    <property type="protein sequence ID" value="KAG1812101.1"/>
    <property type="molecule type" value="Genomic_DNA"/>
</dbReference>
<evidence type="ECO:0000313" key="2">
    <source>
        <dbReference type="EMBL" id="KAG1812101.1"/>
    </source>
</evidence>
<organism evidence="2 3">
    <name type="scientific">Suillus subaureus</name>
    <dbReference type="NCBI Taxonomy" id="48587"/>
    <lineage>
        <taxon>Eukaryota</taxon>
        <taxon>Fungi</taxon>
        <taxon>Dikarya</taxon>
        <taxon>Basidiomycota</taxon>
        <taxon>Agaricomycotina</taxon>
        <taxon>Agaricomycetes</taxon>
        <taxon>Agaricomycetidae</taxon>
        <taxon>Boletales</taxon>
        <taxon>Suillineae</taxon>
        <taxon>Suillaceae</taxon>
        <taxon>Suillus</taxon>
    </lineage>
</organism>
<dbReference type="OrthoDB" id="542013at2759"/>
<proteinExistence type="predicted"/>
<comment type="caution">
    <text evidence="2">The sequence shown here is derived from an EMBL/GenBank/DDBJ whole genome shotgun (WGS) entry which is preliminary data.</text>
</comment>